<dbReference type="GO" id="GO:0003916">
    <property type="term" value="F:DNA topoisomerase activity"/>
    <property type="evidence" value="ECO:0007669"/>
    <property type="project" value="InterPro"/>
</dbReference>
<dbReference type="Proteomes" id="UP000070960">
    <property type="component" value="Unassembled WGS sequence"/>
</dbReference>
<dbReference type="Pfam" id="PF21861">
    <property type="entry name" value="RepB_C"/>
    <property type="match status" value="1"/>
</dbReference>
<dbReference type="EMBL" id="FIIE01000010">
    <property type="protein sequence ID" value="CYV79639.1"/>
    <property type="molecule type" value="Genomic_DNA"/>
</dbReference>
<protein>
    <submittedName>
        <fullName evidence="1">Plasmid replication protein</fullName>
    </submittedName>
</protein>
<dbReference type="GO" id="GO:0003677">
    <property type="term" value="F:DNA binding"/>
    <property type="evidence" value="ECO:0007669"/>
    <property type="project" value="InterPro"/>
</dbReference>
<gene>
    <name evidence="1" type="primary">repB</name>
    <name evidence="1" type="ORF">ERS132442_01339</name>
</gene>
<evidence type="ECO:0000313" key="2">
    <source>
        <dbReference type="Proteomes" id="UP000070960"/>
    </source>
</evidence>
<dbReference type="AlphaFoldDB" id="A0A0Z8IYX5"/>
<sequence>MSDNLKHIPQRSTMWTFLLYQESAPENYVDILNDLQIPWIVSPLHDADLDKDGNIKKPHWHAAFFFDSLKSYKQVSSLVTEYLKAPSHVQIIHSTTGFFHYLTHAENPEKAQYSLEDIQYGAGFNLEQFLQSQNIDSYLGSIIDLVETENIKEFSDLVTYARQSDTALLKLIINRAYFFSRYLDSRRHSRNNIKVIDHLTELTEENISQKDED</sequence>
<dbReference type="GO" id="GO:0006260">
    <property type="term" value="P:DNA replication"/>
    <property type="evidence" value="ECO:0007669"/>
    <property type="project" value="InterPro"/>
</dbReference>
<dbReference type="Gene3D" id="3.40.1310.30">
    <property type="match status" value="1"/>
</dbReference>
<evidence type="ECO:0000313" key="1">
    <source>
        <dbReference type="EMBL" id="CYV79639.1"/>
    </source>
</evidence>
<name>A0A0Z8IYX5_STRSU</name>
<dbReference type="InterPro" id="IPR002631">
    <property type="entry name" value="Plasmid_rep_OBD"/>
</dbReference>
<proteinExistence type="predicted"/>
<accession>A0A0Z8IYX5</accession>
<dbReference type="RefSeq" id="WP_044676806.1">
    <property type="nucleotide sequence ID" value="NZ_CECW01000002.1"/>
</dbReference>
<dbReference type="InterPro" id="IPR053923">
    <property type="entry name" value="RepB_C"/>
</dbReference>
<dbReference type="GO" id="GO:0005727">
    <property type="term" value="C:extrachromosomal circular DNA"/>
    <property type="evidence" value="ECO:0007669"/>
    <property type="project" value="InterPro"/>
</dbReference>
<organism evidence="1 2">
    <name type="scientific">Streptococcus suis</name>
    <dbReference type="NCBI Taxonomy" id="1307"/>
    <lineage>
        <taxon>Bacteria</taxon>
        <taxon>Bacillati</taxon>
        <taxon>Bacillota</taxon>
        <taxon>Bacilli</taxon>
        <taxon>Lactobacillales</taxon>
        <taxon>Streptococcaceae</taxon>
        <taxon>Streptococcus</taxon>
    </lineage>
</organism>
<dbReference type="Pfam" id="PF01719">
    <property type="entry name" value="Rep_OBD"/>
    <property type="match status" value="1"/>
</dbReference>
<reference evidence="1 2" key="1">
    <citation type="submission" date="2016-02" db="EMBL/GenBank/DDBJ databases">
        <authorList>
            <consortium name="Pathogen Informatics"/>
        </authorList>
    </citation>
    <scope>NUCLEOTIDE SEQUENCE [LARGE SCALE GENOMIC DNA]</scope>
    <source>
        <strain evidence="1 2">LSS80</strain>
    </source>
</reference>